<feature type="compositionally biased region" description="Basic and acidic residues" evidence="4">
    <location>
        <begin position="38"/>
        <end position="53"/>
    </location>
</feature>
<protein>
    <recommendedName>
        <fullName evidence="3">Exocyst subunit Exo70 family protein</fullName>
    </recommendedName>
</protein>
<reference evidence="6 7" key="1">
    <citation type="journal article" date="2019" name="Sci. Rep.">
        <title>A high-quality genome of Eragrostis curvula grass provides insights into Poaceae evolution and supports new strategies to enhance forage quality.</title>
        <authorList>
            <person name="Carballo J."/>
            <person name="Santos B.A.C.M."/>
            <person name="Zappacosta D."/>
            <person name="Garbus I."/>
            <person name="Selva J.P."/>
            <person name="Gallo C.A."/>
            <person name="Diaz A."/>
            <person name="Albertini E."/>
            <person name="Caccamo M."/>
            <person name="Echenique V."/>
        </authorList>
    </citation>
    <scope>NUCLEOTIDE SEQUENCE [LARGE SCALE GENOMIC DNA]</scope>
    <source>
        <strain evidence="7">cv. Victoria</strain>
        <tissue evidence="6">Leaf</tissue>
    </source>
</reference>
<evidence type="ECO:0000256" key="4">
    <source>
        <dbReference type="SAM" id="MobiDB-lite"/>
    </source>
</evidence>
<evidence type="ECO:0000256" key="2">
    <source>
        <dbReference type="ARBA" id="ARBA00022448"/>
    </source>
</evidence>
<dbReference type="GO" id="GO:0006887">
    <property type="term" value="P:exocytosis"/>
    <property type="evidence" value="ECO:0007669"/>
    <property type="project" value="UniProtKB-KW"/>
</dbReference>
<dbReference type="SUPFAM" id="SSF74788">
    <property type="entry name" value="Cullin repeat-like"/>
    <property type="match status" value="2"/>
</dbReference>
<feature type="domain" description="Exocyst complex subunit Exo70 C-terminal" evidence="5">
    <location>
        <begin position="397"/>
        <end position="451"/>
    </location>
</feature>
<dbReference type="Gene3D" id="1.20.1280.170">
    <property type="entry name" value="Exocyst complex component Exo70"/>
    <property type="match status" value="2"/>
</dbReference>
<feature type="non-terminal residue" evidence="6">
    <location>
        <position position="1"/>
    </location>
</feature>
<dbReference type="GO" id="GO:0005546">
    <property type="term" value="F:phosphatidylinositol-4,5-bisphosphate binding"/>
    <property type="evidence" value="ECO:0007669"/>
    <property type="project" value="InterPro"/>
</dbReference>
<feature type="region of interest" description="Disordered" evidence="4">
    <location>
        <begin position="1"/>
        <end position="60"/>
    </location>
</feature>
<dbReference type="EMBL" id="RWGY01000026">
    <property type="protein sequence ID" value="TVU20927.1"/>
    <property type="molecule type" value="Genomic_DNA"/>
</dbReference>
<dbReference type="PANTHER" id="PTHR12542:SF44">
    <property type="entry name" value="EXOCYST SUBUNIT EXO70 FAMILY PROTEIN"/>
    <property type="match status" value="1"/>
</dbReference>
<keyword evidence="7" id="KW-1185">Reference proteome</keyword>
<name>A0A5J9UC48_9POAL</name>
<dbReference type="Gramene" id="TVU20927">
    <property type="protein sequence ID" value="TVU20927"/>
    <property type="gene ID" value="EJB05_30533"/>
</dbReference>
<feature type="compositionally biased region" description="Basic residues" evidence="4">
    <location>
        <begin position="28"/>
        <end position="37"/>
    </location>
</feature>
<evidence type="ECO:0000259" key="5">
    <source>
        <dbReference type="Pfam" id="PF03081"/>
    </source>
</evidence>
<keyword evidence="3" id="KW-0653">Protein transport</keyword>
<dbReference type="PANTHER" id="PTHR12542">
    <property type="entry name" value="EXOCYST COMPLEX PROTEIN EXO70"/>
    <property type="match status" value="1"/>
</dbReference>
<evidence type="ECO:0000313" key="7">
    <source>
        <dbReference type="Proteomes" id="UP000324897"/>
    </source>
</evidence>
<evidence type="ECO:0000256" key="3">
    <source>
        <dbReference type="RuleBase" id="RU365026"/>
    </source>
</evidence>
<dbReference type="GO" id="GO:0000145">
    <property type="term" value="C:exocyst"/>
    <property type="evidence" value="ECO:0007669"/>
    <property type="project" value="InterPro"/>
</dbReference>
<evidence type="ECO:0000256" key="1">
    <source>
        <dbReference type="ARBA" id="ARBA00006756"/>
    </source>
</evidence>
<comment type="caution">
    <text evidence="6">The sequence shown here is derived from an EMBL/GenBank/DDBJ whole genome shotgun (WGS) entry which is preliminary data.</text>
</comment>
<dbReference type="Proteomes" id="UP000324897">
    <property type="component" value="Unassembled WGS sequence"/>
</dbReference>
<comment type="similarity">
    <text evidence="1 3">Belongs to the EXO70 family.</text>
</comment>
<dbReference type="InterPro" id="IPR016159">
    <property type="entry name" value="Cullin_repeat-like_dom_sf"/>
</dbReference>
<keyword evidence="2 3" id="KW-0813">Transport</keyword>
<dbReference type="GO" id="GO:0015031">
    <property type="term" value="P:protein transport"/>
    <property type="evidence" value="ECO:0007669"/>
    <property type="project" value="UniProtKB-KW"/>
</dbReference>
<keyword evidence="3" id="KW-0268">Exocytosis</keyword>
<comment type="function">
    <text evidence="3">Component of the exocyst complex.</text>
</comment>
<proteinExistence type="inferred from homology"/>
<organism evidence="6 7">
    <name type="scientific">Eragrostis curvula</name>
    <name type="common">weeping love grass</name>
    <dbReference type="NCBI Taxonomy" id="38414"/>
    <lineage>
        <taxon>Eukaryota</taxon>
        <taxon>Viridiplantae</taxon>
        <taxon>Streptophyta</taxon>
        <taxon>Embryophyta</taxon>
        <taxon>Tracheophyta</taxon>
        <taxon>Spermatophyta</taxon>
        <taxon>Magnoliopsida</taxon>
        <taxon>Liliopsida</taxon>
        <taxon>Poales</taxon>
        <taxon>Poaceae</taxon>
        <taxon>PACMAD clade</taxon>
        <taxon>Chloridoideae</taxon>
        <taxon>Eragrostideae</taxon>
        <taxon>Eragrostidinae</taxon>
        <taxon>Eragrostis</taxon>
    </lineage>
</organism>
<sequence length="457" mass="51688">MAGRDQQEVCMSRAPSQQGTSSSGASHRGNRRRRRLILPREQDPDEIHQDSRVRRGWLGHASGSQFPGDMEGCVHGGSVFGSFAAGDSSRQPTPEQLREEALSWETELHRIERTIVLSTWINPEAGGRRFFPDRAERLNRYLTAAKQLLRMETTGDVDHRKKSLLKTVMSSIATEFCHLTVWRLDDNARKNYSPDSIWKSVRRSHGSDYSAAASSQSSSSSGYFTSSGNTSDASHGSSYLSEELSVRSYNSCSGMILTDRKSLPILDEIASIMIRAGYEQVLRGAFDGHCAQLARYIEIFDIDIILGDHMEEPIEILLKVWTSAMRIIIGFLREMHRQLNEHDLGSFHTLKEDYFLAIAKASVLKLLKAASSICIQVDTRIDPSCKDTYEVVKSDLSKMKNWKVTDPLLRQMLREAISLKVIPLYRMHMENHSEKSHKSARYSIEQLESQLVELFEG</sequence>
<accession>A0A5J9UC48</accession>
<dbReference type="InterPro" id="IPR046364">
    <property type="entry name" value="Exo70_C"/>
</dbReference>
<evidence type="ECO:0000313" key="6">
    <source>
        <dbReference type="EMBL" id="TVU20927.1"/>
    </source>
</evidence>
<dbReference type="InterPro" id="IPR004140">
    <property type="entry name" value="Exo70"/>
</dbReference>
<gene>
    <name evidence="6" type="ORF">EJB05_30533</name>
</gene>
<dbReference type="AlphaFoldDB" id="A0A5J9UC48"/>
<dbReference type="Pfam" id="PF03081">
    <property type="entry name" value="Exo70_C"/>
    <property type="match status" value="1"/>
</dbReference>
<dbReference type="OrthoDB" id="1922221at2759"/>